<dbReference type="Proteomes" id="UP000011096">
    <property type="component" value="Unassembled WGS sequence"/>
</dbReference>
<keyword evidence="1" id="KW-0677">Repeat</keyword>
<feature type="repeat" description="ANK" evidence="3">
    <location>
        <begin position="345"/>
        <end position="377"/>
    </location>
</feature>
<dbReference type="GeneID" id="43620073"/>
<reference evidence="6 7" key="2">
    <citation type="submission" date="2012-08" db="EMBL/GenBank/DDBJ databases">
        <authorList>
            <person name="Gan P.H.P."/>
            <person name="Ikeda K."/>
            <person name="Irieda H."/>
            <person name="Narusaka M."/>
            <person name="O'Connell R.J."/>
            <person name="Narusaka Y."/>
            <person name="Takano Y."/>
            <person name="Kubo Y."/>
            <person name="Shirasu K."/>
        </authorList>
    </citation>
    <scope>NUCLEOTIDE SEQUENCE [LARGE SCALE GENOMIC DNA]</scope>
    <source>
        <strain evidence="6 7">Nara gc5</strain>
    </source>
</reference>
<dbReference type="STRING" id="1213859.L2FFP0"/>
<reference evidence="6 7" key="3">
    <citation type="submission" date="2020-04" db="EMBL/GenBank/DDBJ databases">
        <title>Genome sequencing and assembly of multiple isolates from the Colletotrichum gloeosporioides species complex.</title>
        <authorList>
            <person name="Gan P."/>
            <person name="Shirasu K."/>
        </authorList>
    </citation>
    <scope>NUCLEOTIDE SEQUENCE [LARGE SCALE GENOMIC DNA]</scope>
    <source>
        <strain evidence="6 7">Nara gc5</strain>
    </source>
</reference>
<feature type="region of interest" description="Disordered" evidence="4">
    <location>
        <begin position="276"/>
        <end position="298"/>
    </location>
</feature>
<dbReference type="InterPro" id="IPR051637">
    <property type="entry name" value="Ank_repeat_dom-contain_49"/>
</dbReference>
<dbReference type="HOGENOM" id="CLU_440044_0_0_1"/>
<evidence type="ECO:0000256" key="4">
    <source>
        <dbReference type="SAM" id="MobiDB-lite"/>
    </source>
</evidence>
<protein>
    <submittedName>
        <fullName evidence="5">Ankyrin repeat protein</fullName>
    </submittedName>
    <submittedName>
        <fullName evidence="6">Ankyrin-1</fullName>
    </submittedName>
</protein>
<dbReference type="Pfam" id="PF00023">
    <property type="entry name" value="Ank"/>
    <property type="match status" value="2"/>
</dbReference>
<evidence type="ECO:0000256" key="2">
    <source>
        <dbReference type="ARBA" id="ARBA00023043"/>
    </source>
</evidence>
<name>L2FFP0_COLFN</name>
<dbReference type="InterPro" id="IPR036770">
    <property type="entry name" value="Ankyrin_rpt-contain_sf"/>
</dbReference>
<proteinExistence type="predicted"/>
<dbReference type="PROSITE" id="PS50088">
    <property type="entry name" value="ANK_REPEAT"/>
    <property type="match status" value="2"/>
</dbReference>
<dbReference type="EMBL" id="KB021173">
    <property type="protein sequence ID" value="ELA25229.1"/>
    <property type="molecule type" value="Genomic_DNA"/>
</dbReference>
<evidence type="ECO:0000313" key="7">
    <source>
        <dbReference type="Proteomes" id="UP000011096"/>
    </source>
</evidence>
<dbReference type="RefSeq" id="XP_031884775.1">
    <property type="nucleotide sequence ID" value="XM_032036073.1"/>
</dbReference>
<evidence type="ECO:0000313" key="6">
    <source>
        <dbReference type="EMBL" id="KAF4477894.1"/>
    </source>
</evidence>
<evidence type="ECO:0000256" key="1">
    <source>
        <dbReference type="ARBA" id="ARBA00022737"/>
    </source>
</evidence>
<sequence>MTPPNLHSLTPPKLQSLPTELLLLIVAGVGQDLRRTALAGLSRTNKSLHATCNPILYEDAIKLNPREITTLAARDGNLETLMKAREYGADLNVVTWVPIPSWAHTKDVYGNEFWDQEAWHRGTSGDFGFAWATPLAMAACEGHYHVVTYLIALHVDVDVPLKLFCKCHVANEIFGDGSRFPQTPYGTPCSEIVNCAGVWTPLHFAICRNKTSIARLLISHGASLSNTRYPVRSQIPRGNGSASLFGLETVDTQEATAIRKRLGSLILSLGQPGTVQAEDADTKTDNEDIGSDADITNSEIEDGDWDDNARDRGCVIHAAAANGNQTILRRLVLDHNIDINQPDGNGATVLHYVLKTECIEMIRRVLSLGANPNVRLATFENAAEWTLFLNQSRKWANNHLDYVMQALLDSGVSLWSQRCKAFPQPGEMSMVISQCADWLLGHNVSHPWDRWFERFVSGAIAEYDEQCHQKLKREKMDLFWSILFNHRVHEDALDAVISLMGPIDFTELVSEDTTPPGDGTVSAGTTIGQQAFRSLIDRGYPNSRRWDKPVVRAVALHFRKN</sequence>
<dbReference type="PROSITE" id="PS50297">
    <property type="entry name" value="ANK_REP_REGION"/>
    <property type="match status" value="2"/>
</dbReference>
<dbReference type="InterPro" id="IPR002110">
    <property type="entry name" value="Ankyrin_rpt"/>
</dbReference>
<keyword evidence="2 3" id="KW-0040">ANK repeat</keyword>
<dbReference type="InParanoid" id="L2FFP0"/>
<gene>
    <name evidence="6" type="primary">ANK1-2</name>
    <name evidence="5" type="ORF">CGGC5_13571</name>
    <name evidence="6" type="ORF">CGGC5_v013355</name>
</gene>
<evidence type="ECO:0000313" key="5">
    <source>
        <dbReference type="EMBL" id="ELA25229.1"/>
    </source>
</evidence>
<evidence type="ECO:0000256" key="3">
    <source>
        <dbReference type="PROSITE-ProRule" id="PRU00023"/>
    </source>
</evidence>
<organism evidence="5">
    <name type="scientific">Colletotrichum fructicola (strain Nara gc5)</name>
    <name type="common">Anthracnose fungus</name>
    <name type="synonym">Colletotrichum gloeosporioides (strain Nara gc5)</name>
    <dbReference type="NCBI Taxonomy" id="1213859"/>
    <lineage>
        <taxon>Eukaryota</taxon>
        <taxon>Fungi</taxon>
        <taxon>Dikarya</taxon>
        <taxon>Ascomycota</taxon>
        <taxon>Pezizomycotina</taxon>
        <taxon>Sordariomycetes</taxon>
        <taxon>Hypocreomycetidae</taxon>
        <taxon>Glomerellales</taxon>
        <taxon>Glomerellaceae</taxon>
        <taxon>Colletotrichum</taxon>
        <taxon>Colletotrichum gloeosporioides species complex</taxon>
    </lineage>
</organism>
<reference evidence="5" key="1">
    <citation type="submission" date="2012-08" db="EMBL/GenBank/DDBJ databases">
        <title>Genome analysis of Colletotrichum orbiculare and Colletotrichum fructicola.</title>
        <authorList>
            <person name="Gan P.H.P."/>
            <person name="Ikeda K."/>
            <person name="Irieda H."/>
            <person name="Narusaka M."/>
            <person name="O'Connell R.J."/>
            <person name="Narusaka Y."/>
            <person name="Takano Y."/>
            <person name="Kubo Y."/>
            <person name="Shirasu K."/>
        </authorList>
    </citation>
    <scope>NUCLEOTIDE SEQUENCE</scope>
    <source>
        <strain evidence="5">Nara gc5</strain>
    </source>
</reference>
<dbReference type="Pfam" id="PF12796">
    <property type="entry name" value="Ank_2"/>
    <property type="match status" value="1"/>
</dbReference>
<dbReference type="SUPFAM" id="SSF48403">
    <property type="entry name" value="Ankyrin repeat"/>
    <property type="match status" value="1"/>
</dbReference>
<dbReference type="OrthoDB" id="341259at2759"/>
<dbReference type="AlphaFoldDB" id="L2FFP0"/>
<keyword evidence="7" id="KW-1185">Reference proteome</keyword>
<dbReference type="EMBL" id="ANPB02000008">
    <property type="protein sequence ID" value="KAF4477894.1"/>
    <property type="molecule type" value="Genomic_DNA"/>
</dbReference>
<accession>L2FFP0</accession>
<dbReference type="SMART" id="SM00248">
    <property type="entry name" value="ANK"/>
    <property type="match status" value="5"/>
</dbReference>
<dbReference type="PANTHER" id="PTHR24180:SF45">
    <property type="entry name" value="POLY [ADP-RIBOSE] POLYMERASE TANKYRASE"/>
    <property type="match status" value="1"/>
</dbReference>
<dbReference type="Gene3D" id="1.25.40.20">
    <property type="entry name" value="Ankyrin repeat-containing domain"/>
    <property type="match status" value="2"/>
</dbReference>
<feature type="repeat" description="ANK" evidence="3">
    <location>
        <begin position="200"/>
        <end position="229"/>
    </location>
</feature>
<dbReference type="PANTHER" id="PTHR24180">
    <property type="entry name" value="CYCLIN-DEPENDENT KINASE INHIBITOR 2C-RELATED"/>
    <property type="match status" value="1"/>
</dbReference>